<keyword evidence="3" id="KW-1185">Reference proteome</keyword>
<evidence type="ECO:0000313" key="2">
    <source>
        <dbReference type="EMBL" id="ORZ41592.1"/>
    </source>
</evidence>
<evidence type="ECO:0000256" key="1">
    <source>
        <dbReference type="SAM" id="MobiDB-lite"/>
    </source>
</evidence>
<comment type="caution">
    <text evidence="2">The sequence shown here is derived from an EMBL/GenBank/DDBJ whole genome shotgun (WGS) entry which is preliminary data.</text>
</comment>
<dbReference type="EMBL" id="MCFL01000001">
    <property type="protein sequence ID" value="ORZ41592.1"/>
    <property type="molecule type" value="Genomic_DNA"/>
</dbReference>
<accession>A0A1Y2I7V9</accession>
<evidence type="ECO:0000313" key="3">
    <source>
        <dbReference type="Proteomes" id="UP000193411"/>
    </source>
</evidence>
<dbReference type="AlphaFoldDB" id="A0A1Y2I7V9"/>
<name>A0A1Y2I7V9_9FUNG</name>
<feature type="region of interest" description="Disordered" evidence="1">
    <location>
        <begin position="165"/>
        <end position="190"/>
    </location>
</feature>
<organism evidence="2 3">
    <name type="scientific">Catenaria anguillulae PL171</name>
    <dbReference type="NCBI Taxonomy" id="765915"/>
    <lineage>
        <taxon>Eukaryota</taxon>
        <taxon>Fungi</taxon>
        <taxon>Fungi incertae sedis</taxon>
        <taxon>Blastocladiomycota</taxon>
        <taxon>Blastocladiomycetes</taxon>
        <taxon>Blastocladiales</taxon>
        <taxon>Catenariaceae</taxon>
        <taxon>Catenaria</taxon>
    </lineage>
</organism>
<feature type="compositionally biased region" description="Basic and acidic residues" evidence="1">
    <location>
        <begin position="180"/>
        <end position="190"/>
    </location>
</feature>
<protein>
    <submittedName>
        <fullName evidence="2">Uncharacterized protein</fullName>
    </submittedName>
</protein>
<gene>
    <name evidence="2" type="ORF">BCR44DRAFT_1423124</name>
</gene>
<dbReference type="Proteomes" id="UP000193411">
    <property type="component" value="Unassembled WGS sequence"/>
</dbReference>
<proteinExistence type="predicted"/>
<reference evidence="2 3" key="1">
    <citation type="submission" date="2016-07" db="EMBL/GenBank/DDBJ databases">
        <title>Pervasive Adenine N6-methylation of Active Genes in Fungi.</title>
        <authorList>
            <consortium name="DOE Joint Genome Institute"/>
            <person name="Mondo S.J."/>
            <person name="Dannebaum R.O."/>
            <person name="Kuo R.C."/>
            <person name="Labutti K."/>
            <person name="Haridas S."/>
            <person name="Kuo A."/>
            <person name="Salamov A."/>
            <person name="Ahrendt S.R."/>
            <person name="Lipzen A."/>
            <person name="Sullivan W."/>
            <person name="Andreopoulos W.B."/>
            <person name="Clum A."/>
            <person name="Lindquist E."/>
            <person name="Daum C."/>
            <person name="Ramamoorthy G.K."/>
            <person name="Gryganskyi A."/>
            <person name="Culley D."/>
            <person name="Magnuson J.K."/>
            <person name="James T.Y."/>
            <person name="O'Malley M.A."/>
            <person name="Stajich J.E."/>
            <person name="Spatafora J.W."/>
            <person name="Visel A."/>
            <person name="Grigoriev I.V."/>
        </authorList>
    </citation>
    <scope>NUCLEOTIDE SEQUENCE [LARGE SCALE GENOMIC DNA]</scope>
    <source>
        <strain evidence="2 3">PL171</strain>
    </source>
</reference>
<sequence length="190" mass="20109">MNLGTDRGPHDEALAAFFFFKRPQQHLVDVDHVANRVVHGNEGDAVHVVAQQVLLDLFGSQLVQFLGKVRVGVAHAHNHLVDMAVVRRGGAGWRGSGGARGRVVAATVVPQERPGSVEADLPSIALGDEDVGVVGRASRVAEAKHCESECGVGVNAKRQRRASKYATKAANLADGGSCQDPEKKNDSHSA</sequence>